<organism evidence="2">
    <name type="scientific">Ananas comosus var. bracteatus</name>
    <name type="common">red pineapple</name>
    <dbReference type="NCBI Taxonomy" id="296719"/>
    <lineage>
        <taxon>Eukaryota</taxon>
        <taxon>Viridiplantae</taxon>
        <taxon>Streptophyta</taxon>
        <taxon>Embryophyta</taxon>
        <taxon>Tracheophyta</taxon>
        <taxon>Spermatophyta</taxon>
        <taxon>Magnoliopsida</taxon>
        <taxon>Liliopsida</taxon>
        <taxon>Poales</taxon>
        <taxon>Bromeliaceae</taxon>
        <taxon>Bromelioideae</taxon>
        <taxon>Ananas</taxon>
    </lineage>
</organism>
<gene>
    <name evidence="2" type="ORF">CB5_LOCUS21264</name>
</gene>
<dbReference type="AlphaFoldDB" id="A0A6V7Q4T1"/>
<feature type="compositionally biased region" description="Acidic residues" evidence="1">
    <location>
        <begin position="45"/>
        <end position="66"/>
    </location>
</feature>
<accession>A0A6V7Q4T1</accession>
<evidence type="ECO:0000313" key="2">
    <source>
        <dbReference type="EMBL" id="CAD1838053.1"/>
    </source>
</evidence>
<reference evidence="2" key="1">
    <citation type="submission" date="2020-07" db="EMBL/GenBank/DDBJ databases">
        <authorList>
            <person name="Lin J."/>
        </authorList>
    </citation>
    <scope>NUCLEOTIDE SEQUENCE</scope>
</reference>
<feature type="region of interest" description="Disordered" evidence="1">
    <location>
        <begin position="115"/>
        <end position="154"/>
    </location>
</feature>
<feature type="compositionally biased region" description="Polar residues" evidence="1">
    <location>
        <begin position="129"/>
        <end position="154"/>
    </location>
</feature>
<name>A0A6V7Q4T1_ANACO</name>
<dbReference type="EMBL" id="LR862132">
    <property type="protein sequence ID" value="CAD1838053.1"/>
    <property type="molecule type" value="Genomic_DNA"/>
</dbReference>
<feature type="region of interest" description="Disordered" evidence="1">
    <location>
        <begin position="21"/>
        <end position="66"/>
    </location>
</feature>
<sequence length="355" mass="38845">MCGGAIISDYIPAAAARRATGQHPWADLKTTKKKKKSAPSRGVADVDDDFEADFEEFDGESEEDDDVDVDVDVKPFVFTAKSTLSRGFDGHAAKLASQKRKSRYRGFASARGANGLRKLETPAKGLGSGSRSSKPSAPAATKQNPPSEKLDFTQSFDYMNYPETKLYSSLAEELSKPKALPEGAGKNLFSDQGSNFFDYTDFAWETKVETPESALISAPSIANHVESEIPEYGSPRKKMKTCSGDATPTEENTSLELADDLDFEPYMKLLQFPYIEGSSYDSIDGLFGGEVVQDGSNLVDLWSFDDLPMEVVGLGFLSCCRMISCSEYRSKAYYGRVSLPVVVVEEACELDIVMK</sequence>
<evidence type="ECO:0000256" key="1">
    <source>
        <dbReference type="SAM" id="MobiDB-lite"/>
    </source>
</evidence>
<proteinExistence type="predicted"/>
<protein>
    <submittedName>
        <fullName evidence="2">Uncharacterized protein</fullName>
    </submittedName>
</protein>